<accession>A0ABP9Y8F4</accession>
<dbReference type="Gene3D" id="3.10.129.10">
    <property type="entry name" value="Hotdog Thioesterase"/>
    <property type="match status" value="1"/>
</dbReference>
<dbReference type="PANTHER" id="PTHR21660">
    <property type="entry name" value="THIOESTERASE SUPERFAMILY MEMBER-RELATED"/>
    <property type="match status" value="1"/>
</dbReference>
<evidence type="ECO:0000256" key="1">
    <source>
        <dbReference type="ARBA" id="ARBA00008324"/>
    </source>
</evidence>
<evidence type="ECO:0000259" key="3">
    <source>
        <dbReference type="Pfam" id="PF03061"/>
    </source>
</evidence>
<name>A0ABP9Y8F4_9FUNG</name>
<evidence type="ECO:0000256" key="2">
    <source>
        <dbReference type="ARBA" id="ARBA00022801"/>
    </source>
</evidence>
<dbReference type="SUPFAM" id="SSF54637">
    <property type="entry name" value="Thioesterase/thiol ester dehydrase-isomerase"/>
    <property type="match status" value="1"/>
</dbReference>
<evidence type="ECO:0000313" key="5">
    <source>
        <dbReference type="Proteomes" id="UP001476247"/>
    </source>
</evidence>
<dbReference type="InterPro" id="IPR006683">
    <property type="entry name" value="Thioestr_dom"/>
</dbReference>
<organism evidence="4 5">
    <name type="scientific">Helicostylum pulchrum</name>
    <dbReference type="NCBI Taxonomy" id="562976"/>
    <lineage>
        <taxon>Eukaryota</taxon>
        <taxon>Fungi</taxon>
        <taxon>Fungi incertae sedis</taxon>
        <taxon>Mucoromycota</taxon>
        <taxon>Mucoromycotina</taxon>
        <taxon>Mucoromycetes</taxon>
        <taxon>Mucorales</taxon>
        <taxon>Mucorineae</taxon>
        <taxon>Mucoraceae</taxon>
        <taxon>Helicostylum</taxon>
    </lineage>
</organism>
<feature type="domain" description="Thioesterase" evidence="3">
    <location>
        <begin position="60"/>
        <end position="131"/>
    </location>
</feature>
<reference evidence="4 5" key="1">
    <citation type="submission" date="2024-04" db="EMBL/GenBank/DDBJ databases">
        <title>genome sequences of Mucor flavus KT1a and Helicostylum pulchrum KT1b strains isolation_sourced from the surface of a dry-aged beef.</title>
        <authorList>
            <person name="Toyotome T."/>
            <person name="Hosono M."/>
            <person name="Torimaru M."/>
            <person name="Fukuda K."/>
            <person name="Mikami N."/>
        </authorList>
    </citation>
    <scope>NUCLEOTIDE SEQUENCE [LARGE SCALE GENOMIC DNA]</scope>
    <source>
        <strain evidence="4 5">KT1b</strain>
    </source>
</reference>
<evidence type="ECO:0000313" key="4">
    <source>
        <dbReference type="EMBL" id="GAA5803265.1"/>
    </source>
</evidence>
<dbReference type="Pfam" id="PF03061">
    <property type="entry name" value="4HBT"/>
    <property type="match status" value="1"/>
</dbReference>
<dbReference type="EMBL" id="BAABUJ010000027">
    <property type="protein sequence ID" value="GAA5803265.1"/>
    <property type="molecule type" value="Genomic_DNA"/>
</dbReference>
<dbReference type="Proteomes" id="UP001476247">
    <property type="component" value="Unassembled WGS sequence"/>
</dbReference>
<dbReference type="PANTHER" id="PTHR21660:SF1">
    <property type="entry name" value="ACYL-COENZYME A THIOESTERASE 13"/>
    <property type="match status" value="1"/>
</dbReference>
<dbReference type="NCBIfam" id="TIGR00369">
    <property type="entry name" value="unchar_dom_1"/>
    <property type="match status" value="1"/>
</dbReference>
<dbReference type="InterPro" id="IPR039298">
    <property type="entry name" value="ACOT13"/>
</dbReference>
<proteinExistence type="inferred from homology"/>
<dbReference type="CDD" id="cd03443">
    <property type="entry name" value="PaaI_thioesterase"/>
    <property type="match status" value="1"/>
</dbReference>
<gene>
    <name evidence="4" type="ORF">HPULCUR_008743</name>
</gene>
<keyword evidence="2" id="KW-0378">Hydrolase</keyword>
<dbReference type="InterPro" id="IPR003736">
    <property type="entry name" value="PAAI_dom"/>
</dbReference>
<keyword evidence="5" id="KW-1185">Reference proteome</keyword>
<dbReference type="InterPro" id="IPR029069">
    <property type="entry name" value="HotDog_dom_sf"/>
</dbReference>
<comment type="similarity">
    <text evidence="1">Belongs to the thioesterase PaaI family.</text>
</comment>
<comment type="caution">
    <text evidence="4">The sequence shown here is derived from an EMBL/GenBank/DDBJ whole genome shotgun (WGS) entry which is preliminary data.</text>
</comment>
<protein>
    <recommendedName>
        <fullName evidence="3">Thioesterase domain-containing protein</fullName>
    </recommendedName>
</protein>
<sequence>MIPTVVARSPELVQKVLKSFLSAGGYDSFVLPGLRVVNSKSGQVSAEFQVEKHHLNRLESVHGGLLATVVDIGGSLAIASKGLFATGVSTDINISYISGVKQGEMIQVEARVDKLGKTLAFTTVELFSSGRLVALGRHNKFVAKAYDHPENILGK</sequence>